<dbReference type="GO" id="GO:0005525">
    <property type="term" value="F:GTP binding"/>
    <property type="evidence" value="ECO:0007669"/>
    <property type="project" value="InterPro"/>
</dbReference>
<evidence type="ECO:0000313" key="3">
    <source>
        <dbReference type="EMBL" id="NYS93359.1"/>
    </source>
</evidence>
<dbReference type="InterPro" id="IPR005662">
    <property type="entry name" value="GTPase_Era-like"/>
</dbReference>
<sequence length="579" mass="60576">MPARPGEIGRPHPARAFGLTTVAGENRRVSISSGRQSQGSAGPSSQPSGSSADVAEPHVTVFDVVTDLRRDVAAVELPLSIEGSDVAAGQRSRLVDQLDDHLLPRLKELSSPAVVVIAGSTGAGKSTLLNSLLHEEVSEASVIRPTTREPVVVYNPQDAEVIEGTPLVGAVRSVANVNVPRGIALLDAPDLDSVLDENRETASRLLEGADLWLFVTTAARYGDALPWRTLEGAVERGATVAMVLNRAPKASLTTVRGDLLNRLREHRMESAPLFVVPDAGPHEGLLDASSVAPIERWLRTLGGADRARSVILRTLRGSLAALPPWVDELSGHVEAQHAAAVRLRRAADAALPPVAQATRLVVESGRLSLGAVETRWSQLTAPARLDKAISRSGLARGSARRGRSRDEHLEALTETVREAATAILTVATADARAALRDALEPLPGGAGLVPEVTEAQDDASALEAVDAWVAAARADIERIDESEGKQNAAAVRAFGRDGLTALLLASAVGLAAAEDLLGRLLGNAGRDLSPEVTSRLADAAEGAVLAQGVPVQTALDHPALADDAAIGLRVRLAELAQLT</sequence>
<dbReference type="Pfam" id="PF01926">
    <property type="entry name" value="MMR_HSR1"/>
    <property type="match status" value="1"/>
</dbReference>
<comment type="caution">
    <text evidence="3">The sequence shown here is derived from an EMBL/GenBank/DDBJ whole genome shotgun (WGS) entry which is preliminary data.</text>
</comment>
<dbReference type="PANTHER" id="PTHR42698:SF1">
    <property type="entry name" value="GTPASE ERA, MITOCHONDRIAL"/>
    <property type="match status" value="1"/>
</dbReference>
<protein>
    <submittedName>
        <fullName evidence="3">GTPase domain-containing protein</fullName>
    </submittedName>
</protein>
<feature type="region of interest" description="Disordered" evidence="1">
    <location>
        <begin position="1"/>
        <end position="55"/>
    </location>
</feature>
<dbReference type="Gene3D" id="3.40.50.300">
    <property type="entry name" value="P-loop containing nucleotide triphosphate hydrolases"/>
    <property type="match status" value="1"/>
</dbReference>
<dbReference type="SUPFAM" id="SSF52540">
    <property type="entry name" value="P-loop containing nucleoside triphosphate hydrolases"/>
    <property type="match status" value="1"/>
</dbReference>
<accession>A0A853ES21</accession>
<name>A0A853ES21_9MICO</name>
<dbReference type="PANTHER" id="PTHR42698">
    <property type="entry name" value="GTPASE ERA"/>
    <property type="match status" value="1"/>
</dbReference>
<organism evidence="3 4">
    <name type="scientific">Sanguibacter inulinus</name>
    <dbReference type="NCBI Taxonomy" id="60922"/>
    <lineage>
        <taxon>Bacteria</taxon>
        <taxon>Bacillati</taxon>
        <taxon>Actinomycetota</taxon>
        <taxon>Actinomycetes</taxon>
        <taxon>Micrococcales</taxon>
        <taxon>Sanguibacteraceae</taxon>
        <taxon>Sanguibacter</taxon>
    </lineage>
</organism>
<keyword evidence="4" id="KW-1185">Reference proteome</keyword>
<dbReference type="GO" id="GO:0019843">
    <property type="term" value="F:rRNA binding"/>
    <property type="evidence" value="ECO:0007669"/>
    <property type="project" value="TreeGrafter"/>
</dbReference>
<dbReference type="GO" id="GO:0000028">
    <property type="term" value="P:ribosomal small subunit assembly"/>
    <property type="evidence" value="ECO:0007669"/>
    <property type="project" value="TreeGrafter"/>
</dbReference>
<dbReference type="InterPro" id="IPR027417">
    <property type="entry name" value="P-loop_NTPase"/>
</dbReference>
<reference evidence="3 4" key="1">
    <citation type="submission" date="2020-07" db="EMBL/GenBank/DDBJ databases">
        <title>MOT database genomes.</title>
        <authorList>
            <person name="Joseph S."/>
            <person name="Aduse-Opoku J."/>
            <person name="Hashim A."/>
            <person name="Wade W."/>
            <person name="Curtis M."/>
        </authorList>
    </citation>
    <scope>NUCLEOTIDE SEQUENCE [LARGE SCALE GENOMIC DNA]</scope>
    <source>
        <strain evidence="3 4">DSM 100099</strain>
    </source>
</reference>
<evidence type="ECO:0000259" key="2">
    <source>
        <dbReference type="Pfam" id="PF01926"/>
    </source>
</evidence>
<gene>
    <name evidence="3" type="ORF">HZZ10_07435</name>
</gene>
<dbReference type="Proteomes" id="UP000561011">
    <property type="component" value="Unassembled WGS sequence"/>
</dbReference>
<dbReference type="GO" id="GO:0005829">
    <property type="term" value="C:cytosol"/>
    <property type="evidence" value="ECO:0007669"/>
    <property type="project" value="TreeGrafter"/>
</dbReference>
<feature type="compositionally biased region" description="Low complexity" evidence="1">
    <location>
        <begin position="30"/>
        <end position="52"/>
    </location>
</feature>
<feature type="domain" description="G" evidence="2">
    <location>
        <begin position="115"/>
        <end position="218"/>
    </location>
</feature>
<evidence type="ECO:0000313" key="4">
    <source>
        <dbReference type="Proteomes" id="UP000561011"/>
    </source>
</evidence>
<dbReference type="AlphaFoldDB" id="A0A853ES21"/>
<dbReference type="CDD" id="cd00882">
    <property type="entry name" value="Ras_like_GTPase"/>
    <property type="match status" value="1"/>
</dbReference>
<evidence type="ECO:0000256" key="1">
    <source>
        <dbReference type="SAM" id="MobiDB-lite"/>
    </source>
</evidence>
<proteinExistence type="predicted"/>
<dbReference type="InterPro" id="IPR006073">
    <property type="entry name" value="GTP-bd"/>
</dbReference>
<dbReference type="GO" id="GO:0043024">
    <property type="term" value="F:ribosomal small subunit binding"/>
    <property type="evidence" value="ECO:0007669"/>
    <property type="project" value="TreeGrafter"/>
</dbReference>
<dbReference type="EMBL" id="JACBYE010000013">
    <property type="protein sequence ID" value="NYS93359.1"/>
    <property type="molecule type" value="Genomic_DNA"/>
</dbReference>